<accession>A0A7L2Y995</accession>
<organism evidence="15 16">
    <name type="scientific">Erpornis zantholeuca</name>
    <dbReference type="NCBI Taxonomy" id="1112836"/>
    <lineage>
        <taxon>Eukaryota</taxon>
        <taxon>Metazoa</taxon>
        <taxon>Chordata</taxon>
        <taxon>Craniata</taxon>
        <taxon>Vertebrata</taxon>
        <taxon>Euteleostomi</taxon>
        <taxon>Archelosauria</taxon>
        <taxon>Archosauria</taxon>
        <taxon>Dinosauria</taxon>
        <taxon>Saurischia</taxon>
        <taxon>Theropoda</taxon>
        <taxon>Coelurosauria</taxon>
        <taxon>Aves</taxon>
        <taxon>Neognathae</taxon>
        <taxon>Neoaves</taxon>
        <taxon>Telluraves</taxon>
        <taxon>Australaves</taxon>
        <taxon>Passeriformes</taxon>
        <taxon>Sylvioidea</taxon>
        <taxon>Timaliidae</taxon>
        <taxon>Erpornis</taxon>
    </lineage>
</organism>
<keyword evidence="3" id="KW-0964">Secreted</keyword>
<sequence>CTDKMKNELKDLKAFELRQNKNFSEIWKNATALWKKRGSPVSPLSSEDQAIALMAYTMDTNRVYEDFNDAVREAGSSPQQYRDKFHYKAWHFLLTQAVAKLNETQGQQCYDVFRGVKRKRFQAQRGRIVRFGQFASTSFSKEVAHDFGNDTMFRVHTCHGADIHKFSNKSEQQEVLIPPFETFKVISVTWEGNIPWIELRSTGNS</sequence>
<evidence type="ECO:0000256" key="11">
    <source>
        <dbReference type="ARBA" id="ARBA00023027"/>
    </source>
</evidence>
<evidence type="ECO:0000256" key="8">
    <source>
        <dbReference type="ARBA" id="ARBA00022729"/>
    </source>
</evidence>
<evidence type="ECO:0000256" key="2">
    <source>
        <dbReference type="ARBA" id="ARBA00009558"/>
    </source>
</evidence>
<evidence type="ECO:0000256" key="13">
    <source>
        <dbReference type="ARBA" id="ARBA00047597"/>
    </source>
</evidence>
<evidence type="ECO:0000256" key="14">
    <source>
        <dbReference type="RuleBase" id="RU361228"/>
    </source>
</evidence>
<comment type="catalytic activity">
    <reaction evidence="13 14">
        <text>L-arginyl-[protein] + NAD(+) = N(omega)-(ADP-D-ribosyl)-L-arginyl-[protein] + nicotinamide + H(+)</text>
        <dbReference type="Rhea" id="RHEA:19149"/>
        <dbReference type="Rhea" id="RHEA-COMP:10532"/>
        <dbReference type="Rhea" id="RHEA-COMP:15087"/>
        <dbReference type="ChEBI" id="CHEBI:15378"/>
        <dbReference type="ChEBI" id="CHEBI:17154"/>
        <dbReference type="ChEBI" id="CHEBI:29965"/>
        <dbReference type="ChEBI" id="CHEBI:57540"/>
        <dbReference type="ChEBI" id="CHEBI:142554"/>
        <dbReference type="EC" id="2.4.2.31"/>
    </reaction>
</comment>
<dbReference type="GO" id="GO:0090729">
    <property type="term" value="F:toxin activity"/>
    <property type="evidence" value="ECO:0007669"/>
    <property type="project" value="UniProtKB-KW"/>
</dbReference>
<dbReference type="GO" id="GO:0106274">
    <property type="term" value="F:NAD+-protein-arginine ADP-ribosyltransferase activity"/>
    <property type="evidence" value="ECO:0007669"/>
    <property type="project" value="UniProtKB-EC"/>
</dbReference>
<protein>
    <recommendedName>
        <fullName evidence="14">NAD(P)(+)--arginine ADP-ribosyltransferase</fullName>
        <ecNumber evidence="14">2.4.2.31</ecNumber>
    </recommendedName>
    <alternativeName>
        <fullName evidence="14">Mono(ADP-ribosyl)transferase</fullName>
    </alternativeName>
</protein>
<gene>
    <name evidence="15" type="primary">Madprt_2</name>
    <name evidence="15" type="ORF">ERPZAN_R05554</name>
</gene>
<evidence type="ECO:0000256" key="9">
    <source>
        <dbReference type="ARBA" id="ARBA00022857"/>
    </source>
</evidence>
<keyword evidence="16" id="KW-1185">Reference proteome</keyword>
<dbReference type="Proteomes" id="UP000545329">
    <property type="component" value="Unassembled WGS sequence"/>
</dbReference>
<name>A0A7L2Y995_9PASS</name>
<feature type="non-terminal residue" evidence="15">
    <location>
        <position position="205"/>
    </location>
</feature>
<comment type="subcellular location">
    <subcellularLocation>
        <location evidence="1">Secreted</location>
    </subcellularLocation>
</comment>
<dbReference type="PRINTS" id="PR00970">
    <property type="entry name" value="RIBTRNSFRASE"/>
</dbReference>
<dbReference type="PROSITE" id="PS51996">
    <property type="entry name" value="TR_MART"/>
    <property type="match status" value="1"/>
</dbReference>
<evidence type="ECO:0000256" key="6">
    <source>
        <dbReference type="ARBA" id="ARBA00022679"/>
    </source>
</evidence>
<dbReference type="GO" id="GO:0046677">
    <property type="term" value="P:response to antibiotic"/>
    <property type="evidence" value="ECO:0007669"/>
    <property type="project" value="UniProtKB-ARBA"/>
</dbReference>
<feature type="non-terminal residue" evidence="15">
    <location>
        <position position="1"/>
    </location>
</feature>
<evidence type="ECO:0000256" key="10">
    <source>
        <dbReference type="ARBA" id="ARBA00023026"/>
    </source>
</evidence>
<dbReference type="InterPro" id="IPR050999">
    <property type="entry name" value="ADP-ribosyltransferase_ARG"/>
</dbReference>
<dbReference type="AlphaFoldDB" id="A0A7L2Y995"/>
<dbReference type="EMBL" id="VZTN01038431">
    <property type="protein sequence ID" value="NXS90439.1"/>
    <property type="molecule type" value="Genomic_DNA"/>
</dbReference>
<evidence type="ECO:0000256" key="3">
    <source>
        <dbReference type="ARBA" id="ARBA00022525"/>
    </source>
</evidence>
<dbReference type="PROSITE" id="PS01291">
    <property type="entry name" value="ART"/>
    <property type="match status" value="1"/>
</dbReference>
<evidence type="ECO:0000256" key="4">
    <source>
        <dbReference type="ARBA" id="ARBA00022656"/>
    </source>
</evidence>
<dbReference type="GO" id="GO:0016779">
    <property type="term" value="F:nucleotidyltransferase activity"/>
    <property type="evidence" value="ECO:0007669"/>
    <property type="project" value="UniProtKB-KW"/>
</dbReference>
<keyword evidence="11 14" id="KW-0520">NAD</keyword>
<dbReference type="GO" id="GO:0003950">
    <property type="term" value="F:NAD+ poly-ADP-ribosyltransferase activity"/>
    <property type="evidence" value="ECO:0007669"/>
    <property type="project" value="TreeGrafter"/>
</dbReference>
<keyword evidence="10" id="KW-0843">Virulence</keyword>
<evidence type="ECO:0000313" key="15">
    <source>
        <dbReference type="EMBL" id="NXS90439.1"/>
    </source>
</evidence>
<keyword evidence="4" id="KW-0800">Toxin</keyword>
<keyword evidence="8" id="KW-0732">Signal</keyword>
<keyword evidence="7" id="KW-0548">Nucleotidyltransferase</keyword>
<dbReference type="EC" id="2.4.2.31" evidence="14"/>
<dbReference type="PANTHER" id="PTHR10339">
    <property type="entry name" value="ADP-RIBOSYLTRANSFERASE"/>
    <property type="match status" value="1"/>
</dbReference>
<evidence type="ECO:0000313" key="16">
    <source>
        <dbReference type="Proteomes" id="UP000545329"/>
    </source>
</evidence>
<evidence type="ECO:0000256" key="1">
    <source>
        <dbReference type="ARBA" id="ARBA00004613"/>
    </source>
</evidence>
<dbReference type="FunFam" id="3.90.176.10:FF:000001">
    <property type="entry name" value="NAD(P)(+)--arginine ADP-ribosyltransferase"/>
    <property type="match status" value="1"/>
</dbReference>
<dbReference type="InterPro" id="IPR000768">
    <property type="entry name" value="ART"/>
</dbReference>
<keyword evidence="9 14" id="KW-0521">NADP</keyword>
<reference evidence="15 16" key="1">
    <citation type="submission" date="2019-09" db="EMBL/GenBank/DDBJ databases">
        <title>Bird 10,000 Genomes (B10K) Project - Family phase.</title>
        <authorList>
            <person name="Zhang G."/>
        </authorList>
    </citation>
    <scope>NUCLEOTIDE SEQUENCE [LARGE SCALE GENOMIC DNA]</scope>
    <source>
        <strain evidence="15">B10K-DU-002-58</strain>
        <tissue evidence="15">Muscle</tissue>
    </source>
</reference>
<dbReference type="GO" id="GO:0005615">
    <property type="term" value="C:extracellular space"/>
    <property type="evidence" value="ECO:0007669"/>
    <property type="project" value="UniProtKB-ARBA"/>
</dbReference>
<dbReference type="OrthoDB" id="423533at2759"/>
<keyword evidence="12" id="KW-1015">Disulfide bond</keyword>
<dbReference type="Gene3D" id="3.90.176.10">
    <property type="entry name" value="Toxin ADP-ribosyltransferase, Chain A, domain 1"/>
    <property type="match status" value="1"/>
</dbReference>
<keyword evidence="6 14" id="KW-0808">Transferase</keyword>
<evidence type="ECO:0000256" key="5">
    <source>
        <dbReference type="ARBA" id="ARBA00022676"/>
    </source>
</evidence>
<comment type="similarity">
    <text evidence="2 14">Belongs to the Arg-specific ADP-ribosyltransferase family.</text>
</comment>
<evidence type="ECO:0000256" key="12">
    <source>
        <dbReference type="ARBA" id="ARBA00023157"/>
    </source>
</evidence>
<comment type="caution">
    <text evidence="15">The sequence shown here is derived from an EMBL/GenBank/DDBJ whole genome shotgun (WGS) entry which is preliminary data.</text>
</comment>
<dbReference type="Pfam" id="PF01129">
    <property type="entry name" value="ART"/>
    <property type="match status" value="1"/>
</dbReference>
<dbReference type="SUPFAM" id="SSF56399">
    <property type="entry name" value="ADP-ribosylation"/>
    <property type="match status" value="1"/>
</dbReference>
<proteinExistence type="inferred from homology"/>
<dbReference type="GO" id="GO:0044194">
    <property type="term" value="C:cytolytic granule"/>
    <property type="evidence" value="ECO:0007669"/>
    <property type="project" value="UniProtKB-ARBA"/>
</dbReference>
<keyword evidence="5 14" id="KW-0328">Glycosyltransferase</keyword>
<evidence type="ECO:0000256" key="7">
    <source>
        <dbReference type="ARBA" id="ARBA00022695"/>
    </source>
</evidence>
<dbReference type="PANTHER" id="PTHR10339:SF25">
    <property type="entry name" value="SECRETED EXOENZYME S"/>
    <property type="match status" value="1"/>
</dbReference>